<organism evidence="1 2">
    <name type="scientific">Scutellospora calospora</name>
    <dbReference type="NCBI Taxonomy" id="85575"/>
    <lineage>
        <taxon>Eukaryota</taxon>
        <taxon>Fungi</taxon>
        <taxon>Fungi incertae sedis</taxon>
        <taxon>Mucoromycota</taxon>
        <taxon>Glomeromycotina</taxon>
        <taxon>Glomeromycetes</taxon>
        <taxon>Diversisporales</taxon>
        <taxon>Gigasporaceae</taxon>
        <taxon>Scutellospora</taxon>
    </lineage>
</organism>
<keyword evidence="2" id="KW-1185">Reference proteome</keyword>
<proteinExistence type="predicted"/>
<dbReference type="Proteomes" id="UP000789860">
    <property type="component" value="Unassembled WGS sequence"/>
</dbReference>
<protein>
    <submittedName>
        <fullName evidence="1">6527_t:CDS:1</fullName>
    </submittedName>
</protein>
<evidence type="ECO:0000313" key="1">
    <source>
        <dbReference type="EMBL" id="CAG8531014.1"/>
    </source>
</evidence>
<sequence>FRQTSNIQQKQGSKQKFKLGIDYAKKALELAIQTDKIEKFID</sequence>
<reference evidence="1" key="1">
    <citation type="submission" date="2021-06" db="EMBL/GenBank/DDBJ databases">
        <authorList>
            <person name="Kallberg Y."/>
            <person name="Tangrot J."/>
            <person name="Rosling A."/>
        </authorList>
    </citation>
    <scope>NUCLEOTIDE SEQUENCE</scope>
    <source>
        <strain evidence="1">AU212A</strain>
    </source>
</reference>
<accession>A0ACA9LHC8</accession>
<name>A0ACA9LHC8_9GLOM</name>
<dbReference type="EMBL" id="CAJVPM010006039">
    <property type="protein sequence ID" value="CAG8531014.1"/>
    <property type="molecule type" value="Genomic_DNA"/>
</dbReference>
<evidence type="ECO:0000313" key="2">
    <source>
        <dbReference type="Proteomes" id="UP000789860"/>
    </source>
</evidence>
<feature type="non-terminal residue" evidence="1">
    <location>
        <position position="1"/>
    </location>
</feature>
<gene>
    <name evidence="1" type="ORF">SCALOS_LOCUS4458</name>
</gene>
<comment type="caution">
    <text evidence="1">The sequence shown here is derived from an EMBL/GenBank/DDBJ whole genome shotgun (WGS) entry which is preliminary data.</text>
</comment>